<dbReference type="Pfam" id="PF26078">
    <property type="entry name" value="Baseplate_J_M"/>
    <property type="match status" value="1"/>
</dbReference>
<feature type="domain" description="Baseplate J-like central" evidence="2">
    <location>
        <begin position="182"/>
        <end position="261"/>
    </location>
</feature>
<protein>
    <submittedName>
        <fullName evidence="4">Baseplate J/gp47 family protein</fullName>
    </submittedName>
</protein>
<dbReference type="PANTHER" id="PTHR37829">
    <property type="entry name" value="PHAGE-LIKE ELEMENT PBSX PROTEIN XKDT"/>
    <property type="match status" value="1"/>
</dbReference>
<dbReference type="Proteomes" id="UP000779508">
    <property type="component" value="Unassembled WGS sequence"/>
</dbReference>
<keyword evidence="5" id="KW-1185">Reference proteome</keyword>
<dbReference type="InterPro" id="IPR052399">
    <property type="entry name" value="Phage_Baseplate_Assmbl_Protein"/>
</dbReference>
<evidence type="ECO:0000256" key="1">
    <source>
        <dbReference type="ARBA" id="ARBA00038087"/>
    </source>
</evidence>
<dbReference type="EMBL" id="JAHLQK010000003">
    <property type="protein sequence ID" value="MBU5676755.1"/>
    <property type="molecule type" value="Genomic_DNA"/>
</dbReference>
<reference evidence="4 5" key="1">
    <citation type="submission" date="2021-06" db="EMBL/GenBank/DDBJ databases">
        <authorList>
            <person name="Sun Q."/>
            <person name="Li D."/>
        </authorList>
    </citation>
    <scope>NUCLEOTIDE SEQUENCE [LARGE SCALE GENOMIC DNA]</scope>
    <source>
        <strain evidence="4 5">MSJ-5</strain>
    </source>
</reference>
<feature type="domain" description="Baseplate J-like C-terminal" evidence="3">
    <location>
        <begin position="269"/>
        <end position="356"/>
    </location>
</feature>
<comment type="caution">
    <text evidence="4">The sequence shown here is derived from an EMBL/GenBank/DDBJ whole genome shotgun (WGS) entry which is preliminary data.</text>
</comment>
<dbReference type="InterPro" id="IPR058531">
    <property type="entry name" value="Baseplate_J_M"/>
</dbReference>
<organism evidence="4 5">
    <name type="scientific">Alkaliphilus flagellatus</name>
    <dbReference type="NCBI Taxonomy" id="2841507"/>
    <lineage>
        <taxon>Bacteria</taxon>
        <taxon>Bacillati</taxon>
        <taxon>Bacillota</taxon>
        <taxon>Clostridia</taxon>
        <taxon>Peptostreptococcales</taxon>
        <taxon>Natronincolaceae</taxon>
        <taxon>Alkaliphilus</taxon>
    </lineage>
</organism>
<gene>
    <name evidence="4" type="ORF">KQI88_10020</name>
</gene>
<proteinExistence type="inferred from homology"/>
<dbReference type="InterPro" id="IPR058530">
    <property type="entry name" value="Baseplate_J-like_C"/>
</dbReference>
<evidence type="ECO:0000259" key="2">
    <source>
        <dbReference type="Pfam" id="PF26078"/>
    </source>
</evidence>
<evidence type="ECO:0000313" key="5">
    <source>
        <dbReference type="Proteomes" id="UP000779508"/>
    </source>
</evidence>
<accession>A0ABS6G5R5</accession>
<name>A0ABS6G5R5_9FIRM</name>
<evidence type="ECO:0000313" key="4">
    <source>
        <dbReference type="EMBL" id="MBU5676755.1"/>
    </source>
</evidence>
<evidence type="ECO:0000259" key="3">
    <source>
        <dbReference type="Pfam" id="PF26079"/>
    </source>
</evidence>
<dbReference type="Pfam" id="PF26079">
    <property type="entry name" value="Baseplate_J_C"/>
    <property type="match status" value="1"/>
</dbReference>
<dbReference type="RefSeq" id="WP_216416887.1">
    <property type="nucleotide sequence ID" value="NZ_JAHLQK010000003.1"/>
</dbReference>
<sequence length="357" mass="39617">MYEKQTFEVILERMLARVPNNVDKREGSIIYDALAPAAAELAMSYIEMDVILNETFADTATREYLIKRTAERGINPYPATKALLKGVFKNREGNLLDIPIGSRFSLDDLNYVAVEKIEKGQYKMECETAGSIGNKYFGSIIPIEYIQHLATGELIEILIPGEDEEETESLRQRYFNSLESEAFGGNIADYKEKINKIQGVGGVKVYPVWNGGGTVKLVIIDSEYKMPSTSLISTVQTIIDPINNSGQGVGIAPIGHKVTVEGVSETLTTITTNITFQDGYVWEDIKPYVEDKINEYYNDLAKEWAGSSNLVVRISQIEVRLLDVTGILDIQDTSINGVQQNLVLDANSIPKLDVITA</sequence>
<comment type="similarity">
    <text evidence="1">Belongs to the Mu gp47/PBSX XkdT family.</text>
</comment>
<dbReference type="PANTHER" id="PTHR37829:SF3">
    <property type="entry name" value="PROTEIN JAYE-RELATED"/>
    <property type="match status" value="1"/>
</dbReference>